<dbReference type="InterPro" id="IPR001173">
    <property type="entry name" value="Glyco_trans_2-like"/>
</dbReference>
<dbReference type="SUPFAM" id="SSF53448">
    <property type="entry name" value="Nucleotide-diphospho-sugar transferases"/>
    <property type="match status" value="1"/>
</dbReference>
<dbReference type="CDD" id="cd02526">
    <property type="entry name" value="GT2_RfbF_like"/>
    <property type="match status" value="1"/>
</dbReference>
<evidence type="ECO:0000256" key="2">
    <source>
        <dbReference type="ARBA" id="ARBA00022676"/>
    </source>
</evidence>
<evidence type="ECO:0000313" key="5">
    <source>
        <dbReference type="EMBL" id="MDF3640154.1"/>
    </source>
</evidence>
<dbReference type="Proteomes" id="UP001215180">
    <property type="component" value="Unassembled WGS sequence"/>
</dbReference>
<evidence type="ECO:0000256" key="3">
    <source>
        <dbReference type="ARBA" id="ARBA00022679"/>
    </source>
</evidence>
<evidence type="ECO:0000313" key="6">
    <source>
        <dbReference type="Proteomes" id="UP001215180"/>
    </source>
</evidence>
<dbReference type="GO" id="GO:0016757">
    <property type="term" value="F:glycosyltransferase activity"/>
    <property type="evidence" value="ECO:0007669"/>
    <property type="project" value="UniProtKB-KW"/>
</dbReference>
<feature type="domain" description="Glycosyltransferase 2-like" evidence="4">
    <location>
        <begin position="7"/>
        <end position="168"/>
    </location>
</feature>
<dbReference type="PANTHER" id="PTHR43179:SF12">
    <property type="entry name" value="GALACTOFURANOSYLTRANSFERASE GLFT2"/>
    <property type="match status" value="1"/>
</dbReference>
<evidence type="ECO:0000259" key="4">
    <source>
        <dbReference type="Pfam" id="PF00535"/>
    </source>
</evidence>
<organism evidence="5 6">
    <name type="scientific">Enterobacter cloacae</name>
    <dbReference type="NCBI Taxonomy" id="550"/>
    <lineage>
        <taxon>Bacteria</taxon>
        <taxon>Pseudomonadati</taxon>
        <taxon>Pseudomonadota</taxon>
        <taxon>Gammaproteobacteria</taxon>
        <taxon>Enterobacterales</taxon>
        <taxon>Enterobacteriaceae</taxon>
        <taxon>Enterobacter</taxon>
        <taxon>Enterobacter cloacae complex</taxon>
    </lineage>
</organism>
<dbReference type="InterPro" id="IPR029044">
    <property type="entry name" value="Nucleotide-diphossugar_trans"/>
</dbReference>
<dbReference type="Pfam" id="PF00535">
    <property type="entry name" value="Glycos_transf_2"/>
    <property type="match status" value="1"/>
</dbReference>
<comment type="caution">
    <text evidence="5">The sequence shown here is derived from an EMBL/GenBank/DDBJ whole genome shotgun (WGS) entry which is preliminary data.</text>
</comment>
<dbReference type="NCBIfam" id="TIGR01556">
    <property type="entry name" value="rhamnosyltran"/>
    <property type="match status" value="1"/>
</dbReference>
<dbReference type="RefSeq" id="WP_276169264.1">
    <property type="nucleotide sequence ID" value="NZ_JARJGR010000853.1"/>
</dbReference>
<name>A0AAW6NUQ1_ENTCL</name>
<gene>
    <name evidence="5" type="ORF">P3S46_23435</name>
</gene>
<protein>
    <submittedName>
        <fullName evidence="5">Glycosyltransferase family 2 protein</fullName>
    </submittedName>
</protein>
<comment type="similarity">
    <text evidence="1">Belongs to the glycosyltransferase 2 family.</text>
</comment>
<dbReference type="EMBL" id="JARJGR010000853">
    <property type="protein sequence ID" value="MDF3640154.1"/>
    <property type="molecule type" value="Genomic_DNA"/>
</dbReference>
<dbReference type="PANTHER" id="PTHR43179">
    <property type="entry name" value="RHAMNOSYLTRANSFERASE WBBL"/>
    <property type="match status" value="1"/>
</dbReference>
<accession>A0AAW6NUQ1</accession>
<keyword evidence="2" id="KW-0328">Glycosyltransferase</keyword>
<keyword evidence="3" id="KW-0808">Transferase</keyword>
<reference evidence="5" key="1">
    <citation type="submission" date="2023-03" db="EMBL/GenBank/DDBJ databases">
        <title>A Study on Prevalence and Characterization of Enterobacter cloacae strains in China.</title>
        <authorList>
            <person name="Zheng Z."/>
        </authorList>
    </citation>
    <scope>NUCLEOTIDE SEQUENCE</scope>
    <source>
        <strain evidence="5">EC77</strain>
    </source>
</reference>
<proteinExistence type="inferred from homology"/>
<dbReference type="Gene3D" id="3.90.550.10">
    <property type="entry name" value="Spore Coat Polysaccharide Biosynthesis Protein SpsA, Chain A"/>
    <property type="match status" value="1"/>
</dbReference>
<evidence type="ECO:0000256" key="1">
    <source>
        <dbReference type="ARBA" id="ARBA00006739"/>
    </source>
</evidence>
<dbReference type="AlphaFoldDB" id="A0AAW6NUQ1"/>
<dbReference type="InterPro" id="IPR006446">
    <property type="entry name" value="RhaTrfase"/>
</dbReference>
<sequence length="293" mass="33842">MKIFALIVTFNPDLDSFGKNLSAISEQVDRVIIVDNSNVSKNQKELKEYIDTKQDIILIQPEENLGIAYAQNIGFVHAMKNNADYVITFDQDSSVEAGLIETLYAEYKYVEGQKGINIACIGPSVINERNNTRYEKYFRNSVRINESTFSVKSIISSGTLYNVEVFAAIGFNKAEWFIDSIDIEWCYRARYLGYHVLMTTKVAMRHNLGAKDMKLPAGKSINIGSPFRLYFVYRNWIFSLREPQFEWGYKLKLLFMMPIKFVIFSTVSPRKSRVLFMLRGIKDGMMKKHSFLK</sequence>